<proteinExistence type="predicted"/>
<dbReference type="EMBL" id="JBHLVO010000005">
    <property type="protein sequence ID" value="MFC0271689.1"/>
    <property type="molecule type" value="Genomic_DNA"/>
</dbReference>
<dbReference type="GO" id="GO:0102208">
    <property type="term" value="F:2-polyprenyl-6-hydroxyphenol methylase activity"/>
    <property type="evidence" value="ECO:0007669"/>
    <property type="project" value="UniProtKB-EC"/>
</dbReference>
<organism evidence="2 3">
    <name type="scientific">Metabacillus herbersteinensis</name>
    <dbReference type="NCBI Taxonomy" id="283816"/>
    <lineage>
        <taxon>Bacteria</taxon>
        <taxon>Bacillati</taxon>
        <taxon>Bacillota</taxon>
        <taxon>Bacilli</taxon>
        <taxon>Bacillales</taxon>
        <taxon>Bacillaceae</taxon>
        <taxon>Metabacillus</taxon>
    </lineage>
</organism>
<dbReference type="GO" id="GO:0032259">
    <property type="term" value="P:methylation"/>
    <property type="evidence" value="ECO:0007669"/>
    <property type="project" value="UniProtKB-KW"/>
</dbReference>
<keyword evidence="2" id="KW-0808">Transferase</keyword>
<evidence type="ECO:0000259" key="1">
    <source>
        <dbReference type="Pfam" id="PF08241"/>
    </source>
</evidence>
<dbReference type="EC" id="2.1.1.222" evidence="2"/>
<keyword evidence="3" id="KW-1185">Reference proteome</keyword>
<dbReference type="Pfam" id="PF08241">
    <property type="entry name" value="Methyltransf_11"/>
    <property type="match status" value="1"/>
</dbReference>
<dbReference type="PANTHER" id="PTHR43861:SF1">
    <property type="entry name" value="TRANS-ACONITATE 2-METHYLTRANSFERASE"/>
    <property type="match status" value="1"/>
</dbReference>
<dbReference type="RefSeq" id="WP_378933023.1">
    <property type="nucleotide sequence ID" value="NZ_JBHLVO010000005.1"/>
</dbReference>
<dbReference type="PANTHER" id="PTHR43861">
    <property type="entry name" value="TRANS-ACONITATE 2-METHYLTRANSFERASE-RELATED"/>
    <property type="match status" value="1"/>
</dbReference>
<dbReference type="SUPFAM" id="SSF53335">
    <property type="entry name" value="S-adenosyl-L-methionine-dependent methyltransferases"/>
    <property type="match status" value="1"/>
</dbReference>
<dbReference type="InterPro" id="IPR013216">
    <property type="entry name" value="Methyltransf_11"/>
</dbReference>
<protein>
    <submittedName>
        <fullName evidence="2">Class I SAM-dependent methyltransferase</fullName>
        <ecNumber evidence="2">2.1.1.222</ecNumber>
        <ecNumber evidence="2">2.1.1.64</ecNumber>
    </submittedName>
</protein>
<dbReference type="EC" id="2.1.1.64" evidence="2"/>
<feature type="domain" description="Methyltransferase type 11" evidence="1">
    <location>
        <begin position="53"/>
        <end position="146"/>
    </location>
</feature>
<comment type="caution">
    <text evidence="2">The sequence shown here is derived from an EMBL/GenBank/DDBJ whole genome shotgun (WGS) entry which is preliminary data.</text>
</comment>
<keyword evidence="2" id="KW-0489">Methyltransferase</keyword>
<dbReference type="GO" id="GO:0061542">
    <property type="term" value="F:3-demethylubiquinol 3-O-methyltransferase activity"/>
    <property type="evidence" value="ECO:0007669"/>
    <property type="project" value="UniProtKB-EC"/>
</dbReference>
<evidence type="ECO:0000313" key="2">
    <source>
        <dbReference type="EMBL" id="MFC0271689.1"/>
    </source>
</evidence>
<dbReference type="InterPro" id="IPR029063">
    <property type="entry name" value="SAM-dependent_MTases_sf"/>
</dbReference>
<accession>A0ABV6GES8</accession>
<gene>
    <name evidence="2" type="ORF">ACFFIX_09495</name>
</gene>
<dbReference type="Proteomes" id="UP001589854">
    <property type="component" value="Unassembled WGS sequence"/>
</dbReference>
<sequence length="227" mass="26321">MSNLFNWQKEAEKQWDKRADFWTKSSRDMWDEGSRSTILPFFKKYVQPIGKVIDIGCGDGYGSYKLTSEGGYRVVGVDLSSEMIRLAKERESEELTFLQGDINQLPFENEEAAAILTINCIEWTSDPLRALEELRRIVKPAGYLCIAILGPTSHPRENSFNRLYQKDVICNTMMPWEFEQLATENGWNLVDDLAVYKRGVTEQLTVHLSKELKQSLSFMWVFMLKKR</sequence>
<reference evidence="2 3" key="1">
    <citation type="submission" date="2024-09" db="EMBL/GenBank/DDBJ databases">
        <authorList>
            <person name="Sun Q."/>
            <person name="Mori K."/>
        </authorList>
    </citation>
    <scope>NUCLEOTIDE SEQUENCE [LARGE SCALE GENOMIC DNA]</scope>
    <source>
        <strain evidence="2 3">CCM 7228</strain>
    </source>
</reference>
<dbReference type="Gene3D" id="3.40.50.150">
    <property type="entry name" value="Vaccinia Virus protein VP39"/>
    <property type="match status" value="1"/>
</dbReference>
<dbReference type="CDD" id="cd02440">
    <property type="entry name" value="AdoMet_MTases"/>
    <property type="match status" value="1"/>
</dbReference>
<evidence type="ECO:0000313" key="3">
    <source>
        <dbReference type="Proteomes" id="UP001589854"/>
    </source>
</evidence>
<name>A0ABV6GES8_9BACI</name>